<protein>
    <submittedName>
        <fullName evidence="1">Transcriptional regulator, Rrf2 family</fullName>
    </submittedName>
</protein>
<dbReference type="InterPro" id="IPR036388">
    <property type="entry name" value="WH-like_DNA-bd_sf"/>
</dbReference>
<dbReference type="PROSITE" id="PS51197">
    <property type="entry name" value="HTH_RRF2_2"/>
    <property type="match status" value="1"/>
</dbReference>
<dbReference type="Proteomes" id="UP000006035">
    <property type="component" value="Unassembled WGS sequence"/>
</dbReference>
<dbReference type="RefSeq" id="WP_003714820.1">
    <property type="nucleotide sequence ID" value="NZ_AFTL01000002.1"/>
</dbReference>
<sequence>MRVSTRLSDSIHILAFLQIYRGKVPLTSENIAGSVETSPVVVRRLMSALRKGGLIETVPGFADSRLARPADEISLYDIYLAVEGPDRHLFAIDEKTAPECIVGGNIQATLAEYYQQAETAAQAKLAGISLQDVLDSILVKQAQKEAQQRKESSQ</sequence>
<dbReference type="PANTHER" id="PTHR33221:SF15">
    <property type="entry name" value="HTH-TYPE TRANSCRIPTIONAL REGULATOR YWGB-RELATED"/>
    <property type="match status" value="1"/>
</dbReference>
<evidence type="ECO:0000313" key="1">
    <source>
        <dbReference type="EMBL" id="EGS39416.1"/>
    </source>
</evidence>
<dbReference type="Pfam" id="PF02082">
    <property type="entry name" value="Rrf2"/>
    <property type="match status" value="1"/>
</dbReference>
<evidence type="ECO:0000313" key="2">
    <source>
        <dbReference type="Proteomes" id="UP000006035"/>
    </source>
</evidence>
<dbReference type="Gene3D" id="1.10.10.10">
    <property type="entry name" value="Winged helix-like DNA-binding domain superfamily/Winged helix DNA-binding domain"/>
    <property type="match status" value="1"/>
</dbReference>
<comment type="caution">
    <text evidence="1">The sequence shown here is derived from an EMBL/GenBank/DDBJ whole genome shotgun (WGS) entry which is preliminary data.</text>
</comment>
<dbReference type="PANTHER" id="PTHR33221">
    <property type="entry name" value="WINGED HELIX-TURN-HELIX TRANSCRIPTIONAL REGULATOR, RRF2 FAMILY"/>
    <property type="match status" value="1"/>
</dbReference>
<organism evidence="1 2">
    <name type="scientific">Limosilactobacillus oris F0423</name>
    <dbReference type="NCBI Taxonomy" id="944562"/>
    <lineage>
        <taxon>Bacteria</taxon>
        <taxon>Bacillati</taxon>
        <taxon>Bacillota</taxon>
        <taxon>Bacilli</taxon>
        <taxon>Lactobacillales</taxon>
        <taxon>Lactobacillaceae</taxon>
        <taxon>Limosilactobacillus</taxon>
    </lineage>
</organism>
<dbReference type="EMBL" id="AFTL01000002">
    <property type="protein sequence ID" value="EGS39416.1"/>
    <property type="molecule type" value="Genomic_DNA"/>
</dbReference>
<dbReference type="InterPro" id="IPR036390">
    <property type="entry name" value="WH_DNA-bd_sf"/>
</dbReference>
<accession>A0ABN0D7Y2</accession>
<proteinExistence type="predicted"/>
<name>A0ABN0D7Y2_9LACO</name>
<keyword evidence="2" id="KW-1185">Reference proteome</keyword>
<gene>
    <name evidence="1" type="ORF">HMPREF9102_0642</name>
</gene>
<dbReference type="SUPFAM" id="SSF46785">
    <property type="entry name" value="Winged helix' DNA-binding domain"/>
    <property type="match status" value="1"/>
</dbReference>
<dbReference type="InterPro" id="IPR000944">
    <property type="entry name" value="Tscrpt_reg_Rrf2"/>
</dbReference>
<reference evidence="1 2" key="1">
    <citation type="submission" date="2011-05" db="EMBL/GenBank/DDBJ databases">
        <authorList>
            <person name="Durkin A.S."/>
            <person name="Kim M."/>
            <person name="Radune D."/>
            <person name="Hostetler J."/>
            <person name="Torralba M."/>
            <person name="Gillis M."/>
            <person name="Methe B."/>
            <person name="Sutton G."/>
            <person name="Nelson K.E."/>
        </authorList>
    </citation>
    <scope>NUCLEOTIDE SEQUENCE [LARGE SCALE GENOMIC DNA]</scope>
    <source>
        <strain evidence="1 2">F0423</strain>
    </source>
</reference>